<feature type="chain" id="PRO_5005733224" description="Metalloendopeptidase" evidence="8">
    <location>
        <begin position="18"/>
        <end position="384"/>
    </location>
</feature>
<dbReference type="PRINTS" id="PR00480">
    <property type="entry name" value="ASTACIN"/>
</dbReference>
<dbReference type="GO" id="GO:0008270">
    <property type="term" value="F:zinc ion binding"/>
    <property type="evidence" value="ECO:0007669"/>
    <property type="project" value="InterPro"/>
</dbReference>
<proteinExistence type="predicted"/>
<dbReference type="SMART" id="SM00235">
    <property type="entry name" value="ZnMc"/>
    <property type="match status" value="1"/>
</dbReference>
<name>A0A0N4Z5I7_PARTI</name>
<dbReference type="Gene3D" id="3.40.390.10">
    <property type="entry name" value="Collagenase (Catalytic Domain)"/>
    <property type="match status" value="1"/>
</dbReference>
<comment type="caution">
    <text evidence="7">Lacks conserved residue(s) required for the propagation of feature annotation.</text>
</comment>
<dbReference type="PANTHER" id="PTHR10127:SF780">
    <property type="entry name" value="METALLOENDOPEPTIDASE"/>
    <property type="match status" value="1"/>
</dbReference>
<dbReference type="PROSITE" id="PS51864">
    <property type="entry name" value="ASTACIN"/>
    <property type="match status" value="1"/>
</dbReference>
<keyword evidence="4 8" id="KW-0862">Zinc</keyword>
<keyword evidence="2 8" id="KW-0479">Metal-binding</keyword>
<keyword evidence="1 8" id="KW-0645">Protease</keyword>
<evidence type="ECO:0000256" key="1">
    <source>
        <dbReference type="ARBA" id="ARBA00022670"/>
    </source>
</evidence>
<evidence type="ECO:0000256" key="3">
    <source>
        <dbReference type="ARBA" id="ARBA00022801"/>
    </source>
</evidence>
<evidence type="ECO:0000256" key="7">
    <source>
        <dbReference type="PROSITE-ProRule" id="PRU01211"/>
    </source>
</evidence>
<dbReference type="WBParaSite" id="PTRK_0000237400.1">
    <property type="protein sequence ID" value="PTRK_0000237400.1"/>
    <property type="gene ID" value="PTRK_0000237400"/>
</dbReference>
<dbReference type="EC" id="3.4.24.-" evidence="8"/>
<evidence type="ECO:0000256" key="6">
    <source>
        <dbReference type="ARBA" id="ARBA00023157"/>
    </source>
</evidence>
<feature type="disulfide bond" evidence="7">
    <location>
        <begin position="80"/>
        <end position="102"/>
    </location>
</feature>
<evidence type="ECO:0000259" key="9">
    <source>
        <dbReference type="PROSITE" id="PS51864"/>
    </source>
</evidence>
<feature type="domain" description="Peptidase M12A" evidence="9">
    <location>
        <begin position="10"/>
        <end position="220"/>
    </location>
</feature>
<dbReference type="SUPFAM" id="SSF55486">
    <property type="entry name" value="Metalloproteases ('zincins'), catalytic domain"/>
    <property type="match status" value="1"/>
</dbReference>
<reference evidence="11" key="1">
    <citation type="submission" date="2017-02" db="UniProtKB">
        <authorList>
            <consortium name="WormBaseParasite"/>
        </authorList>
    </citation>
    <scope>IDENTIFICATION</scope>
</reference>
<accession>A0A0N4Z5I7</accession>
<feature type="signal peptide" evidence="8">
    <location>
        <begin position="1"/>
        <end position="17"/>
    </location>
</feature>
<evidence type="ECO:0000313" key="11">
    <source>
        <dbReference type="WBParaSite" id="PTRK_0000237400.1"/>
    </source>
</evidence>
<evidence type="ECO:0000256" key="5">
    <source>
        <dbReference type="ARBA" id="ARBA00023049"/>
    </source>
</evidence>
<dbReference type="InterPro" id="IPR001506">
    <property type="entry name" value="Peptidase_M12A"/>
</dbReference>
<keyword evidence="6 7" id="KW-1015">Disulfide bond</keyword>
<evidence type="ECO:0000256" key="4">
    <source>
        <dbReference type="ARBA" id="ARBA00022833"/>
    </source>
</evidence>
<dbReference type="AlphaFoldDB" id="A0A0N4Z5I7"/>
<evidence type="ECO:0000256" key="2">
    <source>
        <dbReference type="ARBA" id="ARBA00022723"/>
    </source>
</evidence>
<keyword evidence="3 8" id="KW-0378">Hydrolase</keyword>
<protein>
    <recommendedName>
        <fullName evidence="8">Metalloendopeptidase</fullName>
        <ecNumber evidence="8">3.4.24.-</ecNumber>
    </recommendedName>
</protein>
<keyword evidence="5 8" id="KW-0482">Metalloprotease</keyword>
<sequence length="384" mass="45299">MYASYILLLTFILQNYASIRWSQEHRWNVPNETIKIYRQIWSSELEKAKKSIEEHTCVKFEIVEQPFGHRGIFVIEDEKCYADHIGPKLGRKVNFIFVNNKCKNDYFEMLKLFLHTLGVTDEHNRDDRNDYIDVDFDNVFRRDWGKLRRDKHNDLNTTTFGTSYDYGSMLHGSTTYYSKSHKRPSIKVKGNYSQFYDRTIGQRRSESFNEYRLINYLYCNHTCNNYTEKIKCEYNGYQDPNNCGQCKCPYFTIGKECNSKQESSFLCRDTALHALDYERNYTYYGYKHCYAYIHGKGGGRVKITVTYLWLGYYYNDSPCSRGPGSLEIKYKADKSVMGLCLCAYIDIYSGYGKQVEVTSENSEIFLIFMGTWAQHTVIFKYVLA</sequence>
<comment type="cofactor">
    <cofactor evidence="8">
        <name>Zn(2+)</name>
        <dbReference type="ChEBI" id="CHEBI:29105"/>
    </cofactor>
    <text evidence="8">Binds 1 zinc ion per subunit.</text>
</comment>
<evidence type="ECO:0000256" key="8">
    <source>
        <dbReference type="RuleBase" id="RU361183"/>
    </source>
</evidence>
<keyword evidence="10" id="KW-1185">Reference proteome</keyword>
<keyword evidence="8" id="KW-0732">Signal</keyword>
<evidence type="ECO:0000313" key="10">
    <source>
        <dbReference type="Proteomes" id="UP000038045"/>
    </source>
</evidence>
<dbReference type="PANTHER" id="PTHR10127">
    <property type="entry name" value="DISCOIDIN, CUB, EGF, LAMININ , AND ZINC METALLOPROTEASE DOMAIN CONTAINING"/>
    <property type="match status" value="1"/>
</dbReference>
<dbReference type="GO" id="GO:0006508">
    <property type="term" value="P:proteolysis"/>
    <property type="evidence" value="ECO:0007669"/>
    <property type="project" value="UniProtKB-KW"/>
</dbReference>
<dbReference type="GO" id="GO:0004222">
    <property type="term" value="F:metalloendopeptidase activity"/>
    <property type="evidence" value="ECO:0007669"/>
    <property type="project" value="UniProtKB-UniRule"/>
</dbReference>
<dbReference type="InterPro" id="IPR024079">
    <property type="entry name" value="MetalloPept_cat_dom_sf"/>
</dbReference>
<organism evidence="10 11">
    <name type="scientific">Parastrongyloides trichosuri</name>
    <name type="common">Possum-specific nematode worm</name>
    <dbReference type="NCBI Taxonomy" id="131310"/>
    <lineage>
        <taxon>Eukaryota</taxon>
        <taxon>Metazoa</taxon>
        <taxon>Ecdysozoa</taxon>
        <taxon>Nematoda</taxon>
        <taxon>Chromadorea</taxon>
        <taxon>Rhabditida</taxon>
        <taxon>Tylenchina</taxon>
        <taxon>Panagrolaimomorpha</taxon>
        <taxon>Strongyloidoidea</taxon>
        <taxon>Strongyloididae</taxon>
        <taxon>Parastrongyloides</taxon>
    </lineage>
</organism>
<dbReference type="Pfam" id="PF01400">
    <property type="entry name" value="Astacin"/>
    <property type="match status" value="1"/>
</dbReference>
<dbReference type="InterPro" id="IPR006026">
    <property type="entry name" value="Peptidase_Metallo"/>
</dbReference>
<dbReference type="Proteomes" id="UP000038045">
    <property type="component" value="Unplaced"/>
</dbReference>